<keyword evidence="8" id="KW-0472">Membrane</keyword>
<evidence type="ECO:0000256" key="4">
    <source>
        <dbReference type="ARBA" id="ARBA00022679"/>
    </source>
</evidence>
<keyword evidence="8" id="KW-0812">Transmembrane</keyword>
<protein>
    <recommendedName>
        <fullName evidence="2">histidine kinase</fullName>
        <ecNumber evidence="2">2.7.13.3</ecNumber>
    </recommendedName>
</protein>
<reference evidence="10 11" key="1">
    <citation type="journal article" date="2019" name="Int. J. Syst. Evol. Microbiol.">
        <title>The Global Catalogue of Microorganisms (GCM) 10K type strain sequencing project: providing services to taxonomists for standard genome sequencing and annotation.</title>
        <authorList>
            <consortium name="The Broad Institute Genomics Platform"/>
            <consortium name="The Broad Institute Genome Sequencing Center for Infectious Disease"/>
            <person name="Wu L."/>
            <person name="Ma J."/>
        </authorList>
    </citation>
    <scope>NUCLEOTIDE SEQUENCE [LARGE SCALE GENOMIC DNA]</scope>
    <source>
        <strain evidence="10 11">JCM 3272</strain>
    </source>
</reference>
<dbReference type="InterPro" id="IPR013587">
    <property type="entry name" value="Nitrate/nitrite_sensing"/>
</dbReference>
<evidence type="ECO:0000259" key="9">
    <source>
        <dbReference type="PROSITE" id="PS50109"/>
    </source>
</evidence>
<keyword evidence="5" id="KW-0418">Kinase</keyword>
<feature type="compositionally biased region" description="Pro residues" evidence="7">
    <location>
        <begin position="814"/>
        <end position="827"/>
    </location>
</feature>
<keyword evidence="4" id="KW-0808">Transferase</keyword>
<dbReference type="InterPro" id="IPR005467">
    <property type="entry name" value="His_kinase_dom"/>
</dbReference>
<dbReference type="PANTHER" id="PTHR44936">
    <property type="entry name" value="SENSOR PROTEIN CREC"/>
    <property type="match status" value="1"/>
</dbReference>
<dbReference type="RefSeq" id="WP_344610692.1">
    <property type="nucleotide sequence ID" value="NZ_BAAARV010000005.1"/>
</dbReference>
<evidence type="ECO:0000256" key="2">
    <source>
        <dbReference type="ARBA" id="ARBA00012438"/>
    </source>
</evidence>
<feature type="region of interest" description="Disordered" evidence="7">
    <location>
        <begin position="691"/>
        <end position="901"/>
    </location>
</feature>
<dbReference type="SMART" id="SM00387">
    <property type="entry name" value="HATPase_c"/>
    <property type="match status" value="1"/>
</dbReference>
<feature type="transmembrane region" description="Helical" evidence="8">
    <location>
        <begin position="359"/>
        <end position="381"/>
    </location>
</feature>
<feature type="compositionally biased region" description="Low complexity" evidence="7">
    <location>
        <begin position="693"/>
        <end position="714"/>
    </location>
</feature>
<feature type="compositionally biased region" description="Polar residues" evidence="7">
    <location>
        <begin position="748"/>
        <end position="772"/>
    </location>
</feature>
<feature type="domain" description="Histidine kinase" evidence="9">
    <location>
        <begin position="576"/>
        <end position="680"/>
    </location>
</feature>
<dbReference type="InterPro" id="IPR050980">
    <property type="entry name" value="2C_sensor_his_kinase"/>
</dbReference>
<dbReference type="InterPro" id="IPR036890">
    <property type="entry name" value="HATPase_C_sf"/>
</dbReference>
<dbReference type="SUPFAM" id="SSF55874">
    <property type="entry name" value="ATPase domain of HSP90 chaperone/DNA topoisomerase II/histidine kinase"/>
    <property type="match status" value="1"/>
</dbReference>
<evidence type="ECO:0000313" key="10">
    <source>
        <dbReference type="EMBL" id="GAA2329337.1"/>
    </source>
</evidence>
<comment type="caution">
    <text evidence="10">The sequence shown here is derived from an EMBL/GenBank/DDBJ whole genome shotgun (WGS) entry which is preliminary data.</text>
</comment>
<evidence type="ECO:0000256" key="5">
    <source>
        <dbReference type="ARBA" id="ARBA00022777"/>
    </source>
</evidence>
<dbReference type="InterPro" id="IPR003594">
    <property type="entry name" value="HATPase_dom"/>
</dbReference>
<evidence type="ECO:0000256" key="6">
    <source>
        <dbReference type="ARBA" id="ARBA00023012"/>
    </source>
</evidence>
<organism evidence="10 11">
    <name type="scientific">Dactylosporangium salmoneum</name>
    <dbReference type="NCBI Taxonomy" id="53361"/>
    <lineage>
        <taxon>Bacteria</taxon>
        <taxon>Bacillati</taxon>
        <taxon>Actinomycetota</taxon>
        <taxon>Actinomycetes</taxon>
        <taxon>Micromonosporales</taxon>
        <taxon>Micromonosporaceae</taxon>
        <taxon>Dactylosporangium</taxon>
    </lineage>
</organism>
<accession>A0ABN3FGL7</accession>
<evidence type="ECO:0000256" key="1">
    <source>
        <dbReference type="ARBA" id="ARBA00000085"/>
    </source>
</evidence>
<keyword evidence="8" id="KW-1133">Transmembrane helix</keyword>
<dbReference type="PANTHER" id="PTHR44936:SF9">
    <property type="entry name" value="SENSOR PROTEIN CREC"/>
    <property type="match status" value="1"/>
</dbReference>
<evidence type="ECO:0000313" key="11">
    <source>
        <dbReference type="Proteomes" id="UP001501444"/>
    </source>
</evidence>
<keyword evidence="6" id="KW-0902">Two-component regulatory system</keyword>
<dbReference type="Gene3D" id="3.30.565.10">
    <property type="entry name" value="Histidine kinase-like ATPase, C-terminal domain"/>
    <property type="match status" value="1"/>
</dbReference>
<dbReference type="Pfam" id="PF02518">
    <property type="entry name" value="HATPase_c"/>
    <property type="match status" value="1"/>
</dbReference>
<keyword evidence="3" id="KW-0597">Phosphoprotein</keyword>
<feature type="compositionally biased region" description="Basic residues" evidence="7">
    <location>
        <begin position="41"/>
        <end position="52"/>
    </location>
</feature>
<proteinExistence type="predicted"/>
<keyword evidence="11" id="KW-1185">Reference proteome</keyword>
<sequence length="901" mass="93942">MAGSGPSRAPLPRHGVSSAGGSQPGGGAARRSAGTDTSVAGHRRGGGPRPNRFRSVRAQLLAPIAVAMIGLVVLGAIQVTTSVAAARDAGHARTLTQTAGSAALFVNELERELAETAALQQRGGKSGAALVTAQRSRTDAAAERFFADASGAVKAAPALATPVRVVRDDYGQLRYTRQSIDKGTATMVLVTDVVYGGLADALLTVADAVPGQIEDVELAKAARALAAMAAIEHYAAVERDLLRTVFGRANLQPGDLGALSLIQGARGQREAEFRRVATPEQAQWYSKEMQGTDVDNADSMAASARNAERDISGVRVDGDAWFAAQSGVIRRVTIVSLDIADSLDARAGQIAVNATRRAWITGLGAGLLAVAALTIAIMLAVRTARRLNLLRSAALQVARRDLPDAITSVTAGSAAPAPSVMEGGRTAAEVTRGIAATNDEVGQVAEAFGTVHRTALRLAGEQAELRVDVSRMAEVLARRIRTLITRQLRLLDEFERDETDPDVLARLFALDHLAARLRRNGENLLVLSGGEPGRPQTTAVGLGAVVTAAASEIEDYARVEFQPADLAIAGPVVGDLVHLLAELLENAASFSPPTEPVLVDARPTVEGAMLRVHDRGIGIVPARLAEINSRLAVPSTLSSAAAGTMGLHVVSHLAARHGIRVQLQGVVGGTVAYVLLPHRVLERVSALPAGRTPASAAPVPAVQAPAPRPVQVPSTVGAPIGRPQSRAPEQRRPEPEPAVATPWFRPYLSSTGSEHNTSTSTIGVGNWNQPTMVQPGGHTPPRGIAQVAPQPPQPPAYPTPTPTPPQPATAQPTWGPPGPGTWPPRPGGPSTFGGGPVPNEEHLPRRRPGAQLLPETTEQRAEPRGATVDPEQIRSRLSAFAEGVSAAARRSNSTTPGQKDS</sequence>
<comment type="catalytic activity">
    <reaction evidence="1">
        <text>ATP + protein L-histidine = ADP + protein N-phospho-L-histidine.</text>
        <dbReference type="EC" id="2.7.13.3"/>
    </reaction>
</comment>
<name>A0ABN3FGL7_9ACTN</name>
<evidence type="ECO:0000256" key="8">
    <source>
        <dbReference type="SAM" id="Phobius"/>
    </source>
</evidence>
<evidence type="ECO:0000256" key="7">
    <source>
        <dbReference type="SAM" id="MobiDB-lite"/>
    </source>
</evidence>
<dbReference type="Proteomes" id="UP001501444">
    <property type="component" value="Unassembled WGS sequence"/>
</dbReference>
<feature type="compositionally biased region" description="Polar residues" evidence="7">
    <location>
        <begin position="890"/>
        <end position="901"/>
    </location>
</feature>
<dbReference type="EMBL" id="BAAARV010000005">
    <property type="protein sequence ID" value="GAA2329337.1"/>
    <property type="molecule type" value="Genomic_DNA"/>
</dbReference>
<evidence type="ECO:0000256" key="3">
    <source>
        <dbReference type="ARBA" id="ARBA00022553"/>
    </source>
</evidence>
<dbReference type="PROSITE" id="PS50109">
    <property type="entry name" value="HIS_KIN"/>
    <property type="match status" value="1"/>
</dbReference>
<dbReference type="PRINTS" id="PR01217">
    <property type="entry name" value="PRICHEXTENSN"/>
</dbReference>
<dbReference type="EC" id="2.7.13.3" evidence="2"/>
<feature type="transmembrane region" description="Helical" evidence="8">
    <location>
        <begin position="58"/>
        <end position="77"/>
    </location>
</feature>
<feature type="compositionally biased region" description="Pro residues" evidence="7">
    <location>
        <begin position="789"/>
        <end position="807"/>
    </location>
</feature>
<feature type="region of interest" description="Disordered" evidence="7">
    <location>
        <begin position="1"/>
        <end position="52"/>
    </location>
</feature>
<gene>
    <name evidence="10" type="ORF">GCM10010170_006640</name>
</gene>
<dbReference type="Pfam" id="PF08376">
    <property type="entry name" value="NIT"/>
    <property type="match status" value="1"/>
</dbReference>